<feature type="compositionally biased region" description="Polar residues" evidence="1">
    <location>
        <begin position="464"/>
        <end position="516"/>
    </location>
</feature>
<feature type="region of interest" description="Disordered" evidence="1">
    <location>
        <begin position="363"/>
        <end position="382"/>
    </location>
</feature>
<feature type="region of interest" description="Disordered" evidence="1">
    <location>
        <begin position="1745"/>
        <end position="1770"/>
    </location>
</feature>
<sequence>MSSSSVPTTSKFTSNLLSFSSLKETSSSSPLLSSSLEKSSGFSSKSYGLISNPSSSTNSKEALSSDPPKSSSWAGLSSSSSKSYKLTGSPSLSSRSATTYSSPSSKRLKKTASSSMSLSSLPSSLTTSSSSSLSFSSSSKKFGSSSSASLEGVSDTSVRPSSMATYKLTLSSDYKLSTSSSSKSISTKSSQSESKLGGSPNPSFDSSFESTSDSSSKQSASSTSVKSPTSLSSTYFLSVASSGTPSASSAVDDGARTTEDADKSSSIAQYPIITISAAATSKSSNGYISSSFSSHFGKQSSMAVSAELSSRYPTKESYEPGTTQSASTIDTSLGSNSPLTYSSFSVDKTSSFQSTLSQESRSLFSASTENPTQSSVTSSTSLHSLSRTITTADFSARNSFSSQLSDISLTKSIVSTDTGSESLEPFSTGYFTQGNQISGIFVGLNRASISSSTESSTSGLTDTVSSRPTDSSASGLTDTVSPRPTDSSALGLTDTVSPRPTDSSALGLTDTVSSRPTDSKATTSSTSSAHEQSLTSQSFAFAAIDSSSFASSGTSDRSPSGSQPSGSGHYRSTVMSSGMKSYASLSSADYSTPMSSELSKSSTFRNSFSESTTNIMSDKASSLSGSGYMTASAVESKTSISNSISSFKLVSSSRSIQSAERKTQSPTTTETPVYSSTGKGTRSASTAPAPDEQAILTSSSGIVSSVVKASSETGATGTIAKQPSTSSSMISDFQTSIPTTLDSSAPGSTTSSSDAALQSIKSSEPEPNRRTSSYSISGQESRSAESAVISTANSMSVTPESSMKQSSTTANQQTSLTSFPDKISSSITEGTAITQSRITSNSESTSQASFQFRPTEGSSLPSSGTSTRATTSFTTGHSSSLATNVPQDSQTSRSTTSIPRSVSFLGHTDSSFSTSKVSEIMSDYSPVSSHSVITTSTSNTMGNAVSASISPSSTIASSVSTSTTDTRTMHSVSLLSVTQGSTERTSSDYTSSFTSMREFATSTGLSFSHDSSLRPLVSTEISLTSEASRSLLATGTPSKSSSDSTMPFASAVPSSEIGDRISKKSSESATIITMASALLTSNSAETHHISISSTGSSAKGSLHSIAAPTSDATLQSTSRPISASTISSTPAIVDFSSASVKNTHSTGSIPQEGLSKTNSFPSSPLSDVVNTYMSSQMTTSPTKVLSTTAITNSLELSTNAASHSTAINPSLSGSDSPSKATLSPLLSTSGTSLISNGQNSQYSSTSYWLPSNILTESPSDQGSTASEASFDASATATLPQVILPPTAVPKPDNYSVITIGFKRELNYPFLINNPLASAQIFSFLPNILKYPFVTLRSHLNMTSHITKKRSLDGVLVDSQNLVTSGNYSQHTDRSRLFDALESNFSEITVNSIMPLIVSGDSYISSVAVVYFPSSAVELLQHMVLNNASGIYKNPDASLKSLALLIDPTIPLTGLINSQDSGSGESSGDGGASSSSSPGSGAAGNSKGNNHEGDSGSGALNAYNLFTINFKCAKRIIILLPVFLIFLSSWILVSLFMFGRLSKVKPVYGNLNALKKKWNVDKDAVAAYFMAPQCIDSQSYRDLEKYPFAPQGQFDDSSSENYDDDLLPVGDNMIFSQSTGLCYHLDSDGNFFYAGAHNNTSKGNLAQTLQNSDINDVTSVDHSANNAVNSALVIGLHENSDVDDELSVDEDGNVELSVLEFEPLSVDAHNTDTFESYNNQQYYKLNQYLQNLSGDDIAVTHSLPEGLKEEHGSSSNGDTSQAPHSSESSNLLGQLSAEDENLEDYFYSDDANTAHVGIEAPMSLNIRGNANNERHDKRDLEYDYVDDSNDVEDLNFDFNYSDEDNDQDDEVNDVHVGDFDELDEMMYRRLSSVSGVTGMIGGTSSSNESRIGLPMHNSGTVLSSFEKSRTISTTSEDAWRKSSFITSQSTPPTNTTDNFDQGRLSKEHVPPARPPRPASVISLDNEKTSLDWRLTEQASKNEKANAVREDLSRENIHWEADESSLTHIASEGENASFARNRQNGPQSNRLSRIEKSKRASFRQSVAFTLQSANIFSGSGRKRSHTTHEVGSHGHTKEELHKLKISGPIFSENSLGWGEI</sequence>
<feature type="compositionally biased region" description="Low complexity" evidence="1">
    <location>
        <begin position="549"/>
        <end position="568"/>
    </location>
</feature>
<feature type="compositionally biased region" description="Polar residues" evidence="1">
    <location>
        <begin position="52"/>
        <end position="62"/>
    </location>
</feature>
<protein>
    <submittedName>
        <fullName evidence="3">LADA_0G13476g1_1</fullName>
    </submittedName>
</protein>
<feature type="compositionally biased region" description="Low complexity" evidence="1">
    <location>
        <begin position="862"/>
        <end position="878"/>
    </location>
</feature>
<feature type="region of interest" description="Disordered" evidence="1">
    <location>
        <begin position="1141"/>
        <end position="1161"/>
    </location>
</feature>
<feature type="compositionally biased region" description="Polar residues" evidence="1">
    <location>
        <begin position="1029"/>
        <end position="1047"/>
    </location>
</feature>
<feature type="region of interest" description="Disordered" evidence="1">
    <location>
        <begin position="312"/>
        <end position="332"/>
    </location>
</feature>
<keyword evidence="2" id="KW-1133">Transmembrane helix</keyword>
<keyword evidence="2" id="KW-0472">Membrane</keyword>
<accession>A0A1G4JW19</accession>
<dbReference type="OrthoDB" id="3366093at2759"/>
<proteinExistence type="predicted"/>
<reference evidence="4" key="1">
    <citation type="submission" date="2016-03" db="EMBL/GenBank/DDBJ databases">
        <authorList>
            <person name="Devillers H."/>
        </authorList>
    </citation>
    <scope>NUCLEOTIDE SEQUENCE [LARGE SCALE GENOMIC DNA]</scope>
</reference>
<feature type="compositionally biased region" description="Basic and acidic residues" evidence="1">
    <location>
        <begin position="253"/>
        <end position="263"/>
    </location>
</feature>
<feature type="compositionally biased region" description="Low complexity" evidence="1">
    <location>
        <begin position="372"/>
        <end position="382"/>
    </location>
</feature>
<gene>
    <name evidence="3" type="ORF">LADA_0G13476G</name>
</gene>
<keyword evidence="2" id="KW-0812">Transmembrane</keyword>
<dbReference type="GO" id="GO:0007232">
    <property type="term" value="P:osmosensory signaling pathway via Sho1 osmosensor"/>
    <property type="evidence" value="ECO:0007669"/>
    <property type="project" value="InterPro"/>
</dbReference>
<dbReference type="EMBL" id="LT598457">
    <property type="protein sequence ID" value="SCU95102.1"/>
    <property type="molecule type" value="Genomic_DNA"/>
</dbReference>
<dbReference type="GO" id="GO:0005034">
    <property type="term" value="F:osmosensor activity"/>
    <property type="evidence" value="ECO:0007669"/>
    <property type="project" value="InterPro"/>
</dbReference>
<feature type="compositionally biased region" description="Polar residues" evidence="1">
    <location>
        <begin position="664"/>
        <end position="686"/>
    </location>
</feature>
<feature type="transmembrane region" description="Helical" evidence="2">
    <location>
        <begin position="1515"/>
        <end position="1537"/>
    </location>
</feature>
<feature type="region of interest" description="Disordered" evidence="1">
    <location>
        <begin position="1029"/>
        <end position="1065"/>
    </location>
</feature>
<feature type="compositionally biased region" description="Low complexity" evidence="1">
    <location>
        <begin position="112"/>
        <end position="150"/>
    </location>
</feature>
<feature type="region of interest" description="Disordered" evidence="1">
    <location>
        <begin position="1458"/>
        <end position="1492"/>
    </location>
</feature>
<feature type="region of interest" description="Disordered" evidence="1">
    <location>
        <begin position="651"/>
        <end position="691"/>
    </location>
</feature>
<feature type="compositionally biased region" description="Low complexity" evidence="1">
    <location>
        <begin position="167"/>
        <end position="196"/>
    </location>
</feature>
<dbReference type="PANTHER" id="PTHR35778">
    <property type="entry name" value="SIGNALING MUCIN HKR1-RELATED"/>
    <property type="match status" value="1"/>
</dbReference>
<evidence type="ECO:0000313" key="3">
    <source>
        <dbReference type="EMBL" id="SCU95102.1"/>
    </source>
</evidence>
<feature type="compositionally biased region" description="Polar residues" evidence="1">
    <location>
        <begin position="709"/>
        <end position="741"/>
    </location>
</feature>
<dbReference type="GO" id="GO:0030427">
    <property type="term" value="C:site of polarized growth"/>
    <property type="evidence" value="ECO:0007669"/>
    <property type="project" value="TreeGrafter"/>
</dbReference>
<keyword evidence="4" id="KW-1185">Reference proteome</keyword>
<feature type="compositionally biased region" description="Low complexity" evidence="1">
    <location>
        <begin position="203"/>
        <end position="250"/>
    </location>
</feature>
<dbReference type="GO" id="GO:0000282">
    <property type="term" value="P:cellular bud site selection"/>
    <property type="evidence" value="ECO:0007669"/>
    <property type="project" value="TreeGrafter"/>
</dbReference>
<organism evidence="3 4">
    <name type="scientific">Lachancea dasiensis</name>
    <dbReference type="NCBI Taxonomy" id="1072105"/>
    <lineage>
        <taxon>Eukaryota</taxon>
        <taxon>Fungi</taxon>
        <taxon>Dikarya</taxon>
        <taxon>Ascomycota</taxon>
        <taxon>Saccharomycotina</taxon>
        <taxon>Saccharomycetes</taxon>
        <taxon>Saccharomycetales</taxon>
        <taxon>Saccharomycetaceae</taxon>
        <taxon>Lachancea</taxon>
    </lineage>
</organism>
<feature type="region of interest" description="Disordered" evidence="1">
    <location>
        <begin position="24"/>
        <end position="264"/>
    </location>
</feature>
<dbReference type="GO" id="GO:0005576">
    <property type="term" value="C:extracellular region"/>
    <property type="evidence" value="ECO:0007669"/>
    <property type="project" value="TreeGrafter"/>
</dbReference>
<dbReference type="InterPro" id="IPR039295">
    <property type="entry name" value="MSB2"/>
</dbReference>
<feature type="compositionally biased region" description="Polar residues" evidence="1">
    <location>
        <begin position="879"/>
        <end position="900"/>
    </location>
</feature>
<evidence type="ECO:0000256" key="1">
    <source>
        <dbReference type="SAM" id="MobiDB-lite"/>
    </source>
</evidence>
<feature type="region of interest" description="Disordered" evidence="1">
    <location>
        <begin position="1922"/>
        <end position="1959"/>
    </location>
</feature>
<dbReference type="PANTHER" id="PTHR35778:SF1">
    <property type="entry name" value="SIGNALING MUCIN HKR1-RELATED"/>
    <property type="match status" value="1"/>
</dbReference>
<dbReference type="Proteomes" id="UP000190274">
    <property type="component" value="Chromosome G"/>
</dbReference>
<evidence type="ECO:0000313" key="4">
    <source>
        <dbReference type="Proteomes" id="UP000190274"/>
    </source>
</evidence>
<feature type="compositionally biased region" description="Polar residues" evidence="1">
    <location>
        <begin position="788"/>
        <end position="861"/>
    </location>
</feature>
<feature type="region of interest" description="Disordered" evidence="1">
    <location>
        <begin position="2055"/>
        <end position="2077"/>
    </location>
</feature>
<name>A0A1G4JW19_9SACH</name>
<feature type="compositionally biased region" description="Low complexity" evidence="1">
    <location>
        <begin position="451"/>
        <end position="463"/>
    </location>
</feature>
<feature type="compositionally biased region" description="Low complexity" evidence="1">
    <location>
        <begin position="24"/>
        <end position="51"/>
    </location>
</feature>
<feature type="compositionally biased region" description="Low complexity" evidence="1">
    <location>
        <begin position="519"/>
        <end position="532"/>
    </location>
</feature>
<feature type="compositionally biased region" description="Polar residues" evidence="1">
    <location>
        <begin position="770"/>
        <end position="781"/>
    </location>
</feature>
<feature type="compositionally biased region" description="Basic and acidic residues" evidence="1">
    <location>
        <begin position="2064"/>
        <end position="2077"/>
    </location>
</feature>
<dbReference type="GO" id="GO:0001402">
    <property type="term" value="P:signal transduction involved in filamentous growth"/>
    <property type="evidence" value="ECO:0007669"/>
    <property type="project" value="TreeGrafter"/>
</dbReference>
<feature type="region of interest" description="Disordered" evidence="1">
    <location>
        <begin position="709"/>
        <end position="903"/>
    </location>
</feature>
<feature type="compositionally biased region" description="Polar residues" evidence="1">
    <location>
        <begin position="320"/>
        <end position="332"/>
    </location>
</feature>
<feature type="region of interest" description="Disordered" evidence="1">
    <location>
        <begin position="451"/>
        <end position="532"/>
    </location>
</feature>
<feature type="compositionally biased region" description="Polar residues" evidence="1">
    <location>
        <begin position="1752"/>
        <end position="1770"/>
    </location>
</feature>
<feature type="compositionally biased region" description="Low complexity" evidence="1">
    <location>
        <begin position="67"/>
        <end position="105"/>
    </location>
</feature>
<feature type="compositionally biased region" description="Polar residues" evidence="1">
    <location>
        <begin position="154"/>
        <end position="164"/>
    </location>
</feature>
<feature type="region of interest" description="Disordered" evidence="1">
    <location>
        <begin position="549"/>
        <end position="573"/>
    </location>
</feature>
<evidence type="ECO:0000256" key="2">
    <source>
        <dbReference type="SAM" id="Phobius"/>
    </source>
</evidence>
<dbReference type="GO" id="GO:0005886">
    <property type="term" value="C:plasma membrane"/>
    <property type="evidence" value="ECO:0007669"/>
    <property type="project" value="InterPro"/>
</dbReference>
<feature type="compositionally biased region" description="Low complexity" evidence="1">
    <location>
        <begin position="742"/>
        <end position="756"/>
    </location>
</feature>
<feature type="compositionally biased region" description="Polar residues" evidence="1">
    <location>
        <begin position="1922"/>
        <end position="1938"/>
    </location>
</feature>
<dbReference type="STRING" id="1266660.A0A1G4JW19"/>
<feature type="compositionally biased region" description="Low complexity" evidence="1">
    <location>
        <begin position="1471"/>
        <end position="1487"/>
    </location>
</feature>
<dbReference type="GO" id="GO:0006972">
    <property type="term" value="P:hyperosmotic response"/>
    <property type="evidence" value="ECO:0007669"/>
    <property type="project" value="TreeGrafter"/>
</dbReference>
<dbReference type="GO" id="GO:0009986">
    <property type="term" value="C:cell surface"/>
    <property type="evidence" value="ECO:0007669"/>
    <property type="project" value="TreeGrafter"/>
</dbReference>
<dbReference type="GO" id="GO:0031505">
    <property type="term" value="P:fungal-type cell wall organization"/>
    <property type="evidence" value="ECO:0007669"/>
    <property type="project" value="TreeGrafter"/>
</dbReference>